<evidence type="ECO:0000313" key="3">
    <source>
        <dbReference type="Proteomes" id="UP000242972"/>
    </source>
</evidence>
<accession>A0A2T2XJV1</accession>
<organism evidence="2 3">
    <name type="scientific">Sulfobacillus benefaciens</name>
    <dbReference type="NCBI Taxonomy" id="453960"/>
    <lineage>
        <taxon>Bacteria</taxon>
        <taxon>Bacillati</taxon>
        <taxon>Bacillota</taxon>
        <taxon>Clostridia</taxon>
        <taxon>Eubacteriales</taxon>
        <taxon>Clostridiales Family XVII. Incertae Sedis</taxon>
        <taxon>Sulfobacillus</taxon>
    </lineage>
</organism>
<dbReference type="Proteomes" id="UP000242972">
    <property type="component" value="Unassembled WGS sequence"/>
</dbReference>
<keyword evidence="1" id="KW-0472">Membrane</keyword>
<feature type="transmembrane region" description="Helical" evidence="1">
    <location>
        <begin position="95"/>
        <end position="115"/>
    </location>
</feature>
<keyword evidence="1" id="KW-0812">Transmembrane</keyword>
<protein>
    <submittedName>
        <fullName evidence="2">Uncharacterized protein</fullName>
    </submittedName>
</protein>
<dbReference type="EMBL" id="PXYW01000006">
    <property type="protein sequence ID" value="PSR34774.1"/>
    <property type="molecule type" value="Genomic_DNA"/>
</dbReference>
<name>A0A2T2XJV1_9FIRM</name>
<keyword evidence="1" id="KW-1133">Transmembrane helix</keyword>
<evidence type="ECO:0000256" key="1">
    <source>
        <dbReference type="SAM" id="Phobius"/>
    </source>
</evidence>
<feature type="transmembrane region" description="Helical" evidence="1">
    <location>
        <begin position="44"/>
        <end position="65"/>
    </location>
</feature>
<sequence>MKPVQSMKFTTMLLRTAFLLALLLGLGDLFKIWAETPVLVDAHIIAGLLVLGSMWTLAVQAGKVASGAGGPLWVAGFVVLVGAVIALFMRISGNLWGILHLVLMLIAMGMAEMGIARSKRKATVR</sequence>
<dbReference type="AlphaFoldDB" id="A0A2T2XJV1"/>
<gene>
    <name evidence="2" type="ORF">C7B46_03425</name>
</gene>
<comment type="caution">
    <text evidence="2">The sequence shown here is derived from an EMBL/GenBank/DDBJ whole genome shotgun (WGS) entry which is preliminary data.</text>
</comment>
<reference evidence="2 3" key="1">
    <citation type="journal article" date="2014" name="BMC Genomics">
        <title>Comparison of environmental and isolate Sulfobacillus genomes reveals diverse carbon, sulfur, nitrogen, and hydrogen metabolisms.</title>
        <authorList>
            <person name="Justice N.B."/>
            <person name="Norman A."/>
            <person name="Brown C.T."/>
            <person name="Singh A."/>
            <person name="Thomas B.C."/>
            <person name="Banfield J.F."/>
        </authorList>
    </citation>
    <scope>NUCLEOTIDE SEQUENCE [LARGE SCALE GENOMIC DNA]</scope>
    <source>
        <strain evidence="2">AMDSBA4</strain>
    </source>
</reference>
<proteinExistence type="predicted"/>
<feature type="transmembrane region" description="Helical" evidence="1">
    <location>
        <begin position="72"/>
        <end position="89"/>
    </location>
</feature>
<evidence type="ECO:0000313" key="2">
    <source>
        <dbReference type="EMBL" id="PSR34774.1"/>
    </source>
</evidence>